<keyword evidence="3" id="KW-0804">Transcription</keyword>
<evidence type="ECO:0000256" key="3">
    <source>
        <dbReference type="ARBA" id="ARBA00023163"/>
    </source>
</evidence>
<dbReference type="Pfam" id="PF13545">
    <property type="entry name" value="HTH_Crp_2"/>
    <property type="match status" value="1"/>
</dbReference>
<comment type="caution">
    <text evidence="5">The sequence shown here is derived from an EMBL/GenBank/DDBJ whole genome shotgun (WGS) entry which is preliminary data.</text>
</comment>
<dbReference type="InterPro" id="IPR014710">
    <property type="entry name" value="RmlC-like_jellyroll"/>
</dbReference>
<dbReference type="SMART" id="SM00419">
    <property type="entry name" value="HTH_CRP"/>
    <property type="match status" value="1"/>
</dbReference>
<proteinExistence type="predicted"/>
<evidence type="ECO:0000313" key="5">
    <source>
        <dbReference type="EMBL" id="VDG72832.1"/>
    </source>
</evidence>
<keyword evidence="6" id="KW-1185">Reference proteome</keyword>
<reference evidence="5 6" key="1">
    <citation type="submission" date="2018-11" db="EMBL/GenBank/DDBJ databases">
        <authorList>
            <consortium name="Pathogen Informatics"/>
        </authorList>
    </citation>
    <scope>NUCLEOTIDE SEQUENCE [LARGE SCALE GENOMIC DNA]</scope>
    <source>
        <strain evidence="5 6">NCTC10913</strain>
    </source>
</reference>
<dbReference type="SUPFAM" id="SSF51206">
    <property type="entry name" value="cAMP-binding domain-like"/>
    <property type="match status" value="1"/>
</dbReference>
<evidence type="ECO:0000256" key="2">
    <source>
        <dbReference type="ARBA" id="ARBA00023125"/>
    </source>
</evidence>
<dbReference type="Gene3D" id="2.60.120.10">
    <property type="entry name" value="Jelly Rolls"/>
    <property type="match status" value="1"/>
</dbReference>
<feature type="domain" description="HTH crp-type" evidence="4">
    <location>
        <begin position="161"/>
        <end position="209"/>
    </location>
</feature>
<accession>A0ABY6SW80</accession>
<evidence type="ECO:0000259" key="4">
    <source>
        <dbReference type="SMART" id="SM00419"/>
    </source>
</evidence>
<name>A0ABY6SW80_9CLOT</name>
<gene>
    <name evidence="5" type="ORF">NCTC10913_03160</name>
</gene>
<evidence type="ECO:0000256" key="1">
    <source>
        <dbReference type="ARBA" id="ARBA00023015"/>
    </source>
</evidence>
<organism evidence="5 6">
    <name type="scientific">Clostridium carnis</name>
    <dbReference type="NCBI Taxonomy" id="1530"/>
    <lineage>
        <taxon>Bacteria</taxon>
        <taxon>Bacillati</taxon>
        <taxon>Bacillota</taxon>
        <taxon>Clostridia</taxon>
        <taxon>Eubacteriales</taxon>
        <taxon>Clostridiaceae</taxon>
        <taxon>Clostridium</taxon>
    </lineage>
</organism>
<dbReference type="Proteomes" id="UP000277570">
    <property type="component" value="Unassembled WGS sequence"/>
</dbReference>
<dbReference type="EMBL" id="UYIN01000019">
    <property type="protein sequence ID" value="VDG72832.1"/>
    <property type="molecule type" value="Genomic_DNA"/>
</dbReference>
<dbReference type="InterPro" id="IPR018490">
    <property type="entry name" value="cNMP-bd_dom_sf"/>
</dbReference>
<keyword evidence="1" id="KW-0805">Transcription regulation</keyword>
<dbReference type="InterPro" id="IPR036390">
    <property type="entry name" value="WH_DNA-bd_sf"/>
</dbReference>
<keyword evidence="2" id="KW-0238">DNA-binding</keyword>
<dbReference type="SUPFAM" id="SSF46785">
    <property type="entry name" value="Winged helix' DNA-binding domain"/>
    <property type="match status" value="1"/>
</dbReference>
<protein>
    <submittedName>
        <fullName evidence="5">CarD family transcriptional regulator</fullName>
    </submittedName>
</protein>
<dbReference type="InterPro" id="IPR036388">
    <property type="entry name" value="WH-like_DNA-bd_sf"/>
</dbReference>
<dbReference type="Pfam" id="PF00027">
    <property type="entry name" value="cNMP_binding"/>
    <property type="match status" value="1"/>
</dbReference>
<dbReference type="Gene3D" id="1.10.10.10">
    <property type="entry name" value="Winged helix-like DNA-binding domain superfamily/Winged helix DNA-binding domain"/>
    <property type="match status" value="1"/>
</dbReference>
<dbReference type="InterPro" id="IPR012318">
    <property type="entry name" value="HTH_CRP"/>
</dbReference>
<dbReference type="InterPro" id="IPR000595">
    <property type="entry name" value="cNMP-bd_dom"/>
</dbReference>
<dbReference type="CDD" id="cd00038">
    <property type="entry name" value="CAP_ED"/>
    <property type="match status" value="1"/>
</dbReference>
<dbReference type="RefSeq" id="WP_125149235.1">
    <property type="nucleotide sequence ID" value="NZ_UYIN01000019.1"/>
</dbReference>
<evidence type="ECO:0000313" key="6">
    <source>
        <dbReference type="Proteomes" id="UP000277570"/>
    </source>
</evidence>
<sequence>MKNLELLYDRYPVLRNINDQNENIIGKNAYFKVLQFNEYISSSNGTCQGILFIVDGRLKIQRISENGDETSLYEIKEGELCHEALSCLLNFNPLNIIGRAVMNSTICIIPIEIVRNYLLKDLQFLKYMYEDLYEKFNIIIQKREDKNHNSLQTRLIKLLISKNSKIIYGTHRDLALEIDSTREVVSRHLKLIEKEGYIKIERGKIIVLKDLNEM</sequence>